<dbReference type="GO" id="GO:0006089">
    <property type="term" value="P:lactate metabolic process"/>
    <property type="evidence" value="ECO:0007669"/>
    <property type="project" value="TreeGrafter"/>
</dbReference>
<dbReference type="SUPFAM" id="SSF56327">
    <property type="entry name" value="LDH C-terminal domain-like"/>
    <property type="match status" value="1"/>
</dbReference>
<reference evidence="12 13" key="1">
    <citation type="journal article" date="2015" name="Genome Announc.">
        <title>Draft Genome Sequence of Rhodococcus rhodochrous Strain KG-21, a Soil Isolate from Oil Fields of Krishna-Godavari Basin, India.</title>
        <authorList>
            <person name="Dawar C."/>
            <person name="Aggarwal R.K."/>
        </authorList>
    </citation>
    <scope>NUCLEOTIDE SEQUENCE [LARGE SCALE GENOMIC DNA]</scope>
    <source>
        <strain evidence="12 13">KG-21</strain>
    </source>
</reference>
<dbReference type="Pfam" id="PF02866">
    <property type="entry name" value="Ldh_1_C"/>
    <property type="match status" value="1"/>
</dbReference>
<dbReference type="InterPro" id="IPR018177">
    <property type="entry name" value="L-lactate_DH_AS"/>
</dbReference>
<dbReference type="PANTHER" id="PTHR43128">
    <property type="entry name" value="L-2-HYDROXYCARBOXYLATE DEHYDROGENASE (NAD(P)(+))"/>
    <property type="match status" value="1"/>
</dbReference>
<evidence type="ECO:0000256" key="8">
    <source>
        <dbReference type="PIRSR" id="PIRSR000102-1"/>
    </source>
</evidence>
<evidence type="ECO:0000256" key="3">
    <source>
        <dbReference type="ARBA" id="ARBA00012967"/>
    </source>
</evidence>
<dbReference type="GO" id="GO:0006096">
    <property type="term" value="P:glycolytic process"/>
    <property type="evidence" value="ECO:0007669"/>
    <property type="project" value="UniProtKB-UniRule"/>
</dbReference>
<feature type="binding site" evidence="7">
    <location>
        <position position="249"/>
    </location>
    <ligand>
        <name>substrate</name>
    </ligand>
</feature>
<keyword evidence="4 7" id="KW-0560">Oxidoreductase</keyword>
<comment type="caution">
    <text evidence="12">The sequence shown here is derived from an EMBL/GenBank/DDBJ whole genome shotgun (WGS) entry which is preliminary data.</text>
</comment>
<dbReference type="PROSITE" id="PS00064">
    <property type="entry name" value="L_LDH"/>
    <property type="match status" value="1"/>
</dbReference>
<feature type="active site" description="Proton acceptor" evidence="7 8">
    <location>
        <position position="193"/>
    </location>
</feature>
<keyword evidence="7" id="KW-0597">Phosphoprotein</keyword>
<feature type="binding site" evidence="7">
    <location>
        <position position="100"/>
    </location>
    <ligand>
        <name>substrate</name>
    </ligand>
</feature>
<feature type="binding site" evidence="7">
    <location>
        <position position="57"/>
    </location>
    <ligand>
        <name>NAD(+)</name>
        <dbReference type="ChEBI" id="CHEBI:57540"/>
    </ligand>
</feature>
<feature type="binding site" evidence="7">
    <location>
        <position position="161"/>
    </location>
    <ligand>
        <name>NAD(+)</name>
        <dbReference type="ChEBI" id="CHEBI:57540"/>
    </ligand>
</feature>
<dbReference type="Gene3D" id="3.90.110.10">
    <property type="entry name" value="Lactate dehydrogenase/glycoside hydrolase, family 4, C-terminal"/>
    <property type="match status" value="1"/>
</dbReference>
<keyword evidence="7" id="KW-0021">Allosteric enzyme</keyword>
<proteinExistence type="inferred from homology"/>
<feature type="binding site" evidence="7">
    <location>
        <begin position="97"/>
        <end position="98"/>
    </location>
    <ligand>
        <name>NAD(+)</name>
        <dbReference type="ChEBI" id="CHEBI:57540"/>
    </ligand>
</feature>
<comment type="catalytic activity">
    <reaction evidence="6 7">
        <text>(S)-lactate + NAD(+) = pyruvate + NADH + H(+)</text>
        <dbReference type="Rhea" id="RHEA:23444"/>
        <dbReference type="ChEBI" id="CHEBI:15361"/>
        <dbReference type="ChEBI" id="CHEBI:15378"/>
        <dbReference type="ChEBI" id="CHEBI:16651"/>
        <dbReference type="ChEBI" id="CHEBI:57540"/>
        <dbReference type="ChEBI" id="CHEBI:57945"/>
        <dbReference type="EC" id="1.1.1.27"/>
    </reaction>
</comment>
<evidence type="ECO:0000256" key="4">
    <source>
        <dbReference type="ARBA" id="ARBA00023002"/>
    </source>
</evidence>
<evidence type="ECO:0000256" key="6">
    <source>
        <dbReference type="ARBA" id="ARBA00049258"/>
    </source>
</evidence>
<feature type="domain" description="Lactate/malate dehydrogenase C-terminal" evidence="11">
    <location>
        <begin position="163"/>
        <end position="325"/>
    </location>
</feature>
<feature type="binding site" evidence="7 9">
    <location>
        <begin position="136"/>
        <end position="138"/>
    </location>
    <ligand>
        <name>NAD(+)</name>
        <dbReference type="ChEBI" id="CHEBI:57540"/>
    </ligand>
</feature>
<feature type="modified residue" description="Phosphotyrosine" evidence="7">
    <location>
        <position position="240"/>
    </location>
</feature>
<dbReference type="EC" id="1.1.1.27" evidence="3 7"/>
<feature type="binding site" evidence="9">
    <location>
        <begin position="27"/>
        <end position="32"/>
    </location>
    <ligand>
        <name>NAD(+)</name>
        <dbReference type="ChEBI" id="CHEBI:57540"/>
    </ligand>
</feature>
<feature type="binding site" evidence="7 9">
    <location>
        <position position="52"/>
    </location>
    <ligand>
        <name>NAD(+)</name>
        <dbReference type="ChEBI" id="CHEBI:57540"/>
    </ligand>
</feature>
<comment type="function">
    <text evidence="7">Catalyzes the conversion of lactate to pyruvate.</text>
</comment>
<dbReference type="InterPro" id="IPR011304">
    <property type="entry name" value="L-lactate_DH"/>
</dbReference>
<dbReference type="Proteomes" id="UP000037712">
    <property type="component" value="Unassembled WGS sequence"/>
</dbReference>
<organism evidence="12 13">
    <name type="scientific">Rhodococcus rhodochrous KG-21</name>
    <dbReference type="NCBI Taxonomy" id="1441923"/>
    <lineage>
        <taxon>Bacteria</taxon>
        <taxon>Bacillati</taxon>
        <taxon>Actinomycetota</taxon>
        <taxon>Actinomycetes</taxon>
        <taxon>Mycobacteriales</taxon>
        <taxon>Nocardiaceae</taxon>
        <taxon>Rhodococcus</taxon>
    </lineage>
</organism>
<feature type="binding site" evidence="7">
    <location>
        <begin position="138"/>
        <end position="141"/>
    </location>
    <ligand>
        <name>substrate</name>
    </ligand>
</feature>
<dbReference type="InterPro" id="IPR036291">
    <property type="entry name" value="NAD(P)-bd_dom_sf"/>
</dbReference>
<dbReference type="SUPFAM" id="SSF51735">
    <property type="entry name" value="NAD(P)-binding Rossmann-fold domains"/>
    <property type="match status" value="1"/>
</dbReference>
<sequence length="332" mass="34473">MRIERGATTIVSMSTTRASKSKVSIVGAGSVGTAVAYACLIRGSADSLALFDPNTAKVRAEVLDLNHGTQFAPACRIDGADDPAVTAGSDLIVVTAGAKQKPGQSRLELAAANVRLAQELTPALLALSPDAVVLFVSNPVDVVTYAAIRATDAPGGRILGSGTVLDSGRLRFLVAQHVGIAVENVHALIVGEHGDSEITLWSSATVGGVPATEYRDENGVAVFDAAVRERISTQVVRSAYEIIQGKGATNLAIGLSTARIVEAVLRDQHRVLPVSTLQRGVHGVEGVCLSLPTIVDGRGADRVLEIPLAPDEADGLRASAQTLREVQRSLGL</sequence>
<comment type="subcellular location">
    <subcellularLocation>
        <location evidence="7">Cytoplasm</location>
    </subcellularLocation>
</comment>
<evidence type="ECO:0000259" key="10">
    <source>
        <dbReference type="Pfam" id="PF00056"/>
    </source>
</evidence>
<comment type="similarity">
    <text evidence="2 7">Belongs to the LDH/MDH superfamily. LDH family.</text>
</comment>
<dbReference type="InterPro" id="IPR015955">
    <property type="entry name" value="Lactate_DH/Glyco_Ohase_4_C"/>
</dbReference>
<dbReference type="InterPro" id="IPR001236">
    <property type="entry name" value="Lactate/malate_DH_N"/>
</dbReference>
<feature type="binding site" evidence="7">
    <location>
        <begin position="166"/>
        <end position="169"/>
    </location>
    <ligand>
        <name>substrate</name>
    </ligand>
</feature>
<reference evidence="13" key="2">
    <citation type="submission" date="2015-01" db="EMBL/GenBank/DDBJ databases">
        <title>Draft genome sequence of potential hydrocarbon metabolising strain of Rhodococcus rhodochrous.</title>
        <authorList>
            <person name="Aggarwal R.K."/>
            <person name="Dawar C."/>
        </authorList>
    </citation>
    <scope>NUCLEOTIDE SEQUENCE [LARGE SCALE GENOMIC DNA]</scope>
    <source>
        <strain evidence="13">KG-21</strain>
    </source>
</reference>
<dbReference type="InterPro" id="IPR022383">
    <property type="entry name" value="Lactate/malate_DH_C"/>
</dbReference>
<feature type="binding site" evidence="7">
    <location>
        <position position="186"/>
    </location>
    <ligand>
        <name>beta-D-fructose 1,6-bisphosphate</name>
        <dbReference type="ChEBI" id="CHEBI:32966"/>
        <note>allosteric activator</note>
    </ligand>
</feature>
<keyword evidence="5 7" id="KW-0520">NAD</keyword>
<evidence type="ECO:0000256" key="9">
    <source>
        <dbReference type="PIRSR" id="PIRSR000102-3"/>
    </source>
</evidence>
<accession>A0A0M8PEW4</accession>
<dbReference type="UniPathway" id="UPA00554">
    <property type="reaction ID" value="UER00611"/>
</dbReference>
<evidence type="ECO:0000256" key="7">
    <source>
        <dbReference type="HAMAP-Rule" id="MF_00488"/>
    </source>
</evidence>
<dbReference type="Gene3D" id="3.40.50.720">
    <property type="entry name" value="NAD(P)-binding Rossmann-like Domain"/>
    <property type="match status" value="1"/>
</dbReference>
<feature type="domain" description="Lactate/malate dehydrogenase N-terminal" evidence="10">
    <location>
        <begin position="22"/>
        <end position="160"/>
    </location>
</feature>
<evidence type="ECO:0000256" key="1">
    <source>
        <dbReference type="ARBA" id="ARBA00004843"/>
    </source>
</evidence>
<comment type="subunit">
    <text evidence="7">Homotetramer.</text>
</comment>
<dbReference type="EMBL" id="AZYO01000046">
    <property type="protein sequence ID" value="KOS55124.1"/>
    <property type="molecule type" value="Genomic_DNA"/>
</dbReference>
<evidence type="ECO:0000256" key="2">
    <source>
        <dbReference type="ARBA" id="ARBA00006054"/>
    </source>
</evidence>
<feature type="binding site" evidence="7">
    <location>
        <position position="31"/>
    </location>
    <ligand>
        <name>NAD(+)</name>
        <dbReference type="ChEBI" id="CHEBI:57540"/>
    </ligand>
</feature>
<dbReference type="Pfam" id="PF00056">
    <property type="entry name" value="Ldh_1_N"/>
    <property type="match status" value="1"/>
</dbReference>
<dbReference type="NCBIfam" id="TIGR01771">
    <property type="entry name" value="L-LDH-NAD"/>
    <property type="match status" value="1"/>
</dbReference>
<dbReference type="PATRIC" id="fig|1441923.3.peg.3630"/>
<dbReference type="PRINTS" id="PR00086">
    <property type="entry name" value="LLDHDRGNASE"/>
</dbReference>
<evidence type="ECO:0000256" key="5">
    <source>
        <dbReference type="ARBA" id="ARBA00023027"/>
    </source>
</evidence>
<feature type="binding site" evidence="7">
    <location>
        <position position="171"/>
    </location>
    <ligand>
        <name>beta-D-fructose 1,6-bisphosphate</name>
        <dbReference type="ChEBI" id="CHEBI:32966"/>
        <note>allosteric activator</note>
    </ligand>
</feature>
<protein>
    <recommendedName>
        <fullName evidence="3 7">L-lactate dehydrogenase</fullName>
        <shortName evidence="7">L-LDH</shortName>
        <ecNumber evidence="3 7">1.1.1.27</ecNumber>
    </recommendedName>
</protein>
<evidence type="ECO:0000259" key="11">
    <source>
        <dbReference type="Pfam" id="PF02866"/>
    </source>
</evidence>
<keyword evidence="7" id="KW-0963">Cytoplasm</keyword>
<dbReference type="InterPro" id="IPR001557">
    <property type="entry name" value="L-lactate/malate_DH"/>
</dbReference>
<dbReference type="GO" id="GO:0005737">
    <property type="term" value="C:cytoplasm"/>
    <property type="evidence" value="ECO:0007669"/>
    <property type="project" value="UniProtKB-SubCell"/>
</dbReference>
<evidence type="ECO:0000313" key="13">
    <source>
        <dbReference type="Proteomes" id="UP000037712"/>
    </source>
</evidence>
<comment type="caution">
    <text evidence="7">Lacks conserved residue(s) required for the propagation of feature annotation.</text>
</comment>
<dbReference type="PIRSF" id="PIRSF000102">
    <property type="entry name" value="Lac_mal_DH"/>
    <property type="match status" value="1"/>
</dbReference>
<dbReference type="GO" id="GO:0004459">
    <property type="term" value="F:L-lactate dehydrogenase (NAD+) activity"/>
    <property type="evidence" value="ECO:0007669"/>
    <property type="project" value="UniProtKB-UniRule"/>
</dbReference>
<gene>
    <name evidence="7" type="primary">ldh</name>
    <name evidence="12" type="ORF">Z051_16570</name>
</gene>
<feature type="binding site" evidence="9">
    <location>
        <position position="113"/>
    </location>
    <ligand>
        <name>NAD(+)</name>
        <dbReference type="ChEBI" id="CHEBI:57540"/>
    </ligand>
</feature>
<dbReference type="PANTHER" id="PTHR43128:SF16">
    <property type="entry name" value="L-LACTATE DEHYDROGENASE"/>
    <property type="match status" value="1"/>
</dbReference>
<dbReference type="AlphaFoldDB" id="A0A0M8PEW4"/>
<name>A0A0M8PEW4_RHORH</name>
<comment type="activity regulation">
    <text evidence="7">Allosterically activated by fructose 1,6-bisphosphate (FBP).</text>
</comment>
<comment type="pathway">
    <text evidence="1 7">Fermentation; pyruvate fermentation to lactate; (S)-lactate from pyruvate: step 1/1.</text>
</comment>
<dbReference type="HAMAP" id="MF_00488">
    <property type="entry name" value="Lactate_dehydrog"/>
    <property type="match status" value="1"/>
</dbReference>
<feature type="binding site" evidence="7">
    <location>
        <position position="106"/>
    </location>
    <ligand>
        <name>substrate</name>
    </ligand>
</feature>
<evidence type="ECO:0000313" key="12">
    <source>
        <dbReference type="EMBL" id="KOS55124.1"/>
    </source>
</evidence>